<dbReference type="CDD" id="cd02440">
    <property type="entry name" value="AdoMet_MTases"/>
    <property type="match status" value="1"/>
</dbReference>
<dbReference type="UniPathway" id="UPA00078">
    <property type="reaction ID" value="UER00161"/>
</dbReference>
<protein>
    <recommendedName>
        <fullName evidence="2">ATP-dependent dethiobiotin synthetase BioD</fullName>
        <ecNumber evidence="2">6.3.3.3</ecNumber>
    </recommendedName>
    <alternativeName>
        <fullName evidence="2">DTB synthetase</fullName>
        <shortName evidence="2">DTBS</shortName>
    </alternativeName>
    <alternativeName>
        <fullName evidence="2">Dethiobiotin synthase</fullName>
    </alternativeName>
</protein>
<dbReference type="EMBL" id="JOPJ01000006">
    <property type="protein sequence ID" value="OUJ13374.1"/>
    <property type="molecule type" value="Genomic_DNA"/>
</dbReference>
<comment type="subunit">
    <text evidence="2">Homodimer.</text>
</comment>
<evidence type="ECO:0000259" key="3">
    <source>
        <dbReference type="Pfam" id="PF08242"/>
    </source>
</evidence>
<evidence type="ECO:0000256" key="2">
    <source>
        <dbReference type="HAMAP-Rule" id="MF_00336"/>
    </source>
</evidence>
<keyword evidence="2" id="KW-0460">Magnesium</keyword>
<comment type="cofactor">
    <cofactor evidence="2">
        <name>Mg(2+)</name>
        <dbReference type="ChEBI" id="CHEBI:18420"/>
    </cofactor>
</comment>
<keyword evidence="5" id="KW-1185">Reference proteome</keyword>
<feature type="binding site" evidence="2">
    <location>
        <position position="355"/>
    </location>
    <ligand>
        <name>Mg(2+)</name>
        <dbReference type="ChEBI" id="CHEBI:18420"/>
    </ligand>
</feature>
<dbReference type="EC" id="6.3.3.3" evidence="2"/>
<feature type="binding site" evidence="2">
    <location>
        <position position="299"/>
    </location>
    <ligand>
        <name>Mg(2+)</name>
        <dbReference type="ChEBI" id="CHEBI:18420"/>
    </ligand>
</feature>
<feature type="binding site" evidence="2">
    <location>
        <position position="291"/>
    </location>
    <ligand>
        <name>substrate</name>
    </ligand>
</feature>
<dbReference type="STRING" id="1236501.GCA_000613865_03337"/>
<reference evidence="5" key="1">
    <citation type="submission" date="2014-06" db="EMBL/GenBank/DDBJ databases">
        <authorList>
            <person name="Winans N.J."/>
            <person name="Newell P.D."/>
            <person name="Douglas A.E."/>
        </authorList>
    </citation>
    <scope>NUCLEOTIDE SEQUENCE [LARGE SCALE GENOMIC DNA]</scope>
</reference>
<dbReference type="HAMAP" id="MF_00336">
    <property type="entry name" value="BioD"/>
    <property type="match status" value="1"/>
</dbReference>
<comment type="similarity">
    <text evidence="2">Belongs to the dethiobiotin synthetase family.</text>
</comment>
<evidence type="ECO:0000313" key="5">
    <source>
        <dbReference type="Proteomes" id="UP000194931"/>
    </source>
</evidence>
<keyword evidence="2" id="KW-0547">Nucleotide-binding</keyword>
<dbReference type="Gene3D" id="3.40.50.300">
    <property type="entry name" value="P-loop containing nucleotide triphosphate hydrolases"/>
    <property type="match status" value="1"/>
</dbReference>
<comment type="caution">
    <text evidence="4">The sequence shown here is derived from an EMBL/GenBank/DDBJ whole genome shotgun (WGS) entry which is preliminary data.</text>
</comment>
<name>A0A252BWN8_9PROT</name>
<comment type="caution">
    <text evidence="2">Lacks conserved residue(s) required for the propagation of feature annotation.</text>
</comment>
<feature type="active site" evidence="2">
    <location>
        <position position="287"/>
    </location>
</feature>
<comment type="catalytic activity">
    <reaction evidence="2">
        <text>(7R,8S)-7,8-diammoniononanoate + CO2 + ATP = (4R,5S)-dethiobiotin + ADP + phosphate + 3 H(+)</text>
        <dbReference type="Rhea" id="RHEA:15805"/>
        <dbReference type="ChEBI" id="CHEBI:15378"/>
        <dbReference type="ChEBI" id="CHEBI:16526"/>
        <dbReference type="ChEBI" id="CHEBI:30616"/>
        <dbReference type="ChEBI" id="CHEBI:43474"/>
        <dbReference type="ChEBI" id="CHEBI:149469"/>
        <dbReference type="ChEBI" id="CHEBI:149473"/>
        <dbReference type="ChEBI" id="CHEBI:456216"/>
        <dbReference type="EC" id="6.3.3.3"/>
    </reaction>
</comment>
<dbReference type="Proteomes" id="UP000194931">
    <property type="component" value="Unassembled WGS sequence"/>
</dbReference>
<dbReference type="GO" id="GO:0000287">
    <property type="term" value="F:magnesium ion binding"/>
    <property type="evidence" value="ECO:0007669"/>
    <property type="project" value="UniProtKB-UniRule"/>
</dbReference>
<feature type="binding site" evidence="2">
    <location>
        <begin position="355"/>
        <end position="358"/>
    </location>
    <ligand>
        <name>ATP</name>
        <dbReference type="ChEBI" id="CHEBI:30616"/>
    </ligand>
</feature>
<dbReference type="Pfam" id="PF13500">
    <property type="entry name" value="AAA_26"/>
    <property type="match status" value="1"/>
</dbReference>
<dbReference type="GO" id="GO:0009102">
    <property type="term" value="P:biotin biosynthetic process"/>
    <property type="evidence" value="ECO:0007669"/>
    <property type="project" value="UniProtKB-UniRule"/>
</dbReference>
<dbReference type="InterPro" id="IPR004472">
    <property type="entry name" value="DTB_synth_BioD"/>
</dbReference>
<comment type="pathway">
    <text evidence="2">Cofactor biosynthesis; biotin biosynthesis; biotin from 7,8-diaminononanoate: step 1/2.</text>
</comment>
<keyword evidence="2" id="KW-0479">Metal-binding</keyword>
<gene>
    <name evidence="2" type="primary">bioD</name>
    <name evidence="4" type="ORF">HK26_10700</name>
</gene>
<dbReference type="AlphaFoldDB" id="A0A252BWN8"/>
<dbReference type="NCBIfam" id="TIGR00347">
    <property type="entry name" value="bioD"/>
    <property type="match status" value="1"/>
</dbReference>
<dbReference type="Gene3D" id="3.40.50.150">
    <property type="entry name" value="Vaccinia Virus protein VP39"/>
    <property type="match status" value="1"/>
</dbReference>
<keyword evidence="2" id="KW-0963">Cytoplasm</keyword>
<dbReference type="GO" id="GO:0004141">
    <property type="term" value="F:dethiobiotin synthase activity"/>
    <property type="evidence" value="ECO:0007669"/>
    <property type="project" value="UniProtKB-UniRule"/>
</dbReference>
<feature type="binding site" evidence="2">
    <location>
        <position position="299"/>
    </location>
    <ligand>
        <name>ATP</name>
        <dbReference type="ChEBI" id="CHEBI:30616"/>
    </ligand>
</feature>
<dbReference type="InterPro" id="IPR027417">
    <property type="entry name" value="P-loop_NTPase"/>
</dbReference>
<sequence>MTQKPHKERIRHSFDRASGYDGAATVQRLAARQLVTRLASSLNGHSPKRILEIGCGTGLLTEQLARRWPDAQIVATDFAPHMLERAKKNGTPNTVFAWMDAASPTVEGPFDVVCGNLIMQWLEQPAAVLERLGGLLAPGGVLAVSALLDGTFAEWKAACAQEGVQPATPCYPEAASIQQWVPWLFSGVWEAERCVQVFDSGLAFVRHLKATGASVPQPGSQPMGAGALQRVARRLEQGGGAVTWELVYGCFRKPAVAGVFVTGTDTGVGKTLVSTCLVQRWQAAYWKPLQSGLADEAGDTTTVTDLVSQAECYPPAGAFQASLSPQAAALAEGVVIDPAHLALPQTEAGRVLVVEGAGGLMVPATDRLMMLDLAALWGLPVVLVARSGLGTLNHTLLSLQALRSRGVAVAGVVLNGPRNPANSQTIAQKGAVRILAEVEHLPQITPATVAEQAALFPSWAEVCAQGTGCETR</sequence>
<dbReference type="SUPFAM" id="SSF53335">
    <property type="entry name" value="S-adenosyl-L-methionine-dependent methyltransferases"/>
    <property type="match status" value="1"/>
</dbReference>
<proteinExistence type="inferred from homology"/>
<organism evidence="4 5">
    <name type="scientific">Acetobacter okinawensis</name>
    <dbReference type="NCBI Taxonomy" id="1076594"/>
    <lineage>
        <taxon>Bacteria</taxon>
        <taxon>Pseudomonadati</taxon>
        <taxon>Pseudomonadota</taxon>
        <taxon>Alphaproteobacteria</taxon>
        <taxon>Acetobacterales</taxon>
        <taxon>Acetobacteraceae</taxon>
        <taxon>Acetobacter</taxon>
    </lineage>
</organism>
<feature type="binding site" evidence="2">
    <location>
        <begin position="267"/>
        <end position="272"/>
    </location>
    <ligand>
        <name>ATP</name>
        <dbReference type="ChEBI" id="CHEBI:30616"/>
    </ligand>
</feature>
<dbReference type="GO" id="GO:0005524">
    <property type="term" value="F:ATP binding"/>
    <property type="evidence" value="ECO:0007669"/>
    <property type="project" value="UniProtKB-UniRule"/>
</dbReference>
<dbReference type="RefSeq" id="WP_086638577.1">
    <property type="nucleotide sequence ID" value="NZ_JOPJ01000006.1"/>
</dbReference>
<evidence type="ECO:0000256" key="1">
    <source>
        <dbReference type="ARBA" id="ARBA00022756"/>
    </source>
</evidence>
<keyword evidence="2" id="KW-0436">Ligase</keyword>
<comment type="function">
    <text evidence="2">Catalyzes a mechanistically unusual reaction, the ATP-dependent insertion of CO2 between the N7 and N8 nitrogen atoms of 7,8-diaminopelargonic acid (DAPA, also called 7,8-diammoniononanoate) to form a ureido ring.</text>
</comment>
<dbReference type="CDD" id="cd03109">
    <property type="entry name" value="DTBS"/>
    <property type="match status" value="1"/>
</dbReference>
<dbReference type="GO" id="GO:0005737">
    <property type="term" value="C:cytoplasm"/>
    <property type="evidence" value="ECO:0007669"/>
    <property type="project" value="UniProtKB-SubCell"/>
</dbReference>
<keyword evidence="2" id="KW-0067">ATP-binding</keyword>
<dbReference type="Pfam" id="PF08242">
    <property type="entry name" value="Methyltransf_12"/>
    <property type="match status" value="1"/>
</dbReference>
<dbReference type="eggNOG" id="COG0132">
    <property type="taxonomic scope" value="Bacteria"/>
</dbReference>
<comment type="subcellular location">
    <subcellularLocation>
        <location evidence="2">Cytoplasm</location>
    </subcellularLocation>
</comment>
<dbReference type="OrthoDB" id="9802097at2"/>
<feature type="domain" description="Methyltransferase type 12" evidence="3">
    <location>
        <begin position="51"/>
        <end position="142"/>
    </location>
</feature>
<dbReference type="InterPro" id="IPR029063">
    <property type="entry name" value="SAM-dependent_MTases_sf"/>
</dbReference>
<feature type="binding site" evidence="2">
    <location>
        <begin position="442"/>
        <end position="444"/>
    </location>
    <ligand>
        <name>ATP</name>
        <dbReference type="ChEBI" id="CHEBI:30616"/>
    </ligand>
</feature>
<dbReference type="PANTHER" id="PTHR43210">
    <property type="entry name" value="DETHIOBIOTIN SYNTHETASE"/>
    <property type="match status" value="1"/>
</dbReference>
<dbReference type="InterPro" id="IPR013217">
    <property type="entry name" value="Methyltransf_12"/>
</dbReference>
<accession>A0A252BWN8</accession>
<dbReference type="eggNOG" id="COG4106">
    <property type="taxonomic scope" value="Bacteria"/>
</dbReference>
<dbReference type="PANTHER" id="PTHR43210:SF5">
    <property type="entry name" value="DETHIOBIOTIN SYNTHETASE"/>
    <property type="match status" value="1"/>
</dbReference>
<dbReference type="SUPFAM" id="SSF52540">
    <property type="entry name" value="P-loop containing nucleoside triphosphate hydrolases"/>
    <property type="match status" value="1"/>
</dbReference>
<evidence type="ECO:0000313" key="4">
    <source>
        <dbReference type="EMBL" id="OUJ13374.1"/>
    </source>
</evidence>
<keyword evidence="1 2" id="KW-0093">Biotin biosynthesis</keyword>
<feature type="binding site" evidence="2">
    <location>
        <position position="271"/>
    </location>
    <ligand>
        <name>Mg(2+)</name>
        <dbReference type="ChEBI" id="CHEBI:18420"/>
    </ligand>
</feature>